<sequence length="73" mass="7832">GSNGTSLRMIGLDTTNSNVFDRAIVIHAAEYCTQAQIDRWGRLGRSNGCFAMSPTDLPVALSQLSGGRLLYAD</sequence>
<gene>
    <name evidence="1" type="ORF">AB1471_18150</name>
</gene>
<dbReference type="Proteomes" id="UP001556040">
    <property type="component" value="Unassembled WGS sequence"/>
</dbReference>
<feature type="non-terminal residue" evidence="1">
    <location>
        <position position="1"/>
    </location>
</feature>
<dbReference type="RefSeq" id="WP_367781104.1">
    <property type="nucleotide sequence ID" value="NZ_JBFMIA010000351.1"/>
</dbReference>
<name>A0ABV3Q8I9_9BACL</name>
<evidence type="ECO:0000313" key="1">
    <source>
        <dbReference type="EMBL" id="MEW9503647.1"/>
    </source>
</evidence>
<dbReference type="EMBL" id="JBFMIA010000351">
    <property type="protein sequence ID" value="MEW9503647.1"/>
    <property type="molecule type" value="Genomic_DNA"/>
</dbReference>
<feature type="non-terminal residue" evidence="1">
    <location>
        <position position="73"/>
    </location>
</feature>
<evidence type="ECO:0000313" key="2">
    <source>
        <dbReference type="Proteomes" id="UP001556040"/>
    </source>
</evidence>
<dbReference type="PANTHER" id="PTHR38477">
    <property type="entry name" value="HYPOTHETICAL EXPORTED PROTEIN"/>
    <property type="match status" value="1"/>
</dbReference>
<protein>
    <submittedName>
        <fullName evidence="1">Murein L,D-transpeptidase catalytic domain-containing protein</fullName>
    </submittedName>
</protein>
<dbReference type="PANTHER" id="PTHR38477:SF1">
    <property type="entry name" value="MUREIN L,D-TRANSPEPTIDASE CATALYTIC DOMAIN FAMILY PROTEIN"/>
    <property type="match status" value="1"/>
</dbReference>
<dbReference type="Pfam" id="PF13645">
    <property type="entry name" value="YkuD_2"/>
    <property type="match status" value="1"/>
</dbReference>
<organism evidence="1 2">
    <name type="scientific">Jeotgalibacillus marinus</name>
    <dbReference type="NCBI Taxonomy" id="86667"/>
    <lineage>
        <taxon>Bacteria</taxon>
        <taxon>Bacillati</taxon>
        <taxon>Bacillota</taxon>
        <taxon>Bacilli</taxon>
        <taxon>Bacillales</taxon>
        <taxon>Caryophanaceae</taxon>
        <taxon>Jeotgalibacillus</taxon>
    </lineage>
</organism>
<keyword evidence="2" id="KW-1185">Reference proteome</keyword>
<accession>A0ABV3Q8I9</accession>
<dbReference type="InterPro" id="IPR032676">
    <property type="entry name" value="YkuD_2"/>
</dbReference>
<comment type="caution">
    <text evidence="1">The sequence shown here is derived from an EMBL/GenBank/DDBJ whole genome shotgun (WGS) entry which is preliminary data.</text>
</comment>
<proteinExistence type="predicted"/>
<reference evidence="1 2" key="1">
    <citation type="journal article" date="1979" name="Int. J. Syst. Evol. Microbiol.">
        <title>Bacillus globisporus subsp. marinus subsp. nov.</title>
        <authorList>
            <person name="Liu H."/>
        </authorList>
    </citation>
    <scope>NUCLEOTIDE SEQUENCE [LARGE SCALE GENOMIC DNA]</scope>
    <source>
        <strain evidence="1 2">DSM 1297</strain>
    </source>
</reference>